<evidence type="ECO:0000313" key="3">
    <source>
        <dbReference type="EMBL" id="EOS01797.1"/>
    </source>
</evidence>
<feature type="transmembrane region" description="Helical" evidence="2">
    <location>
        <begin position="12"/>
        <end position="45"/>
    </location>
</feature>
<evidence type="ECO:0000256" key="2">
    <source>
        <dbReference type="SAM" id="Phobius"/>
    </source>
</evidence>
<keyword evidence="2" id="KW-0812">Transmembrane</keyword>
<dbReference type="PATRIC" id="fig|1235785.3.peg.905"/>
<feature type="region of interest" description="Disordered" evidence="1">
    <location>
        <begin position="59"/>
        <end position="78"/>
    </location>
</feature>
<reference evidence="3 4" key="1">
    <citation type="submission" date="2013-04" db="EMBL/GenBank/DDBJ databases">
        <title>The Genome Sequence of Bacteroides thetaiotaomicron dnLKV9.</title>
        <authorList>
            <consortium name="The Broad Institute Genomics Platform"/>
            <consortium name="The Broad Institute Genome Sequencing Center for Infectious Disease"/>
            <person name="Earl A."/>
            <person name="Xavier R."/>
            <person name="Kuhn K."/>
            <person name="Stappenbeck T."/>
            <person name="Walker B."/>
            <person name="Young S."/>
            <person name="Zeng Q."/>
            <person name="Gargeya S."/>
            <person name="Fitzgerald M."/>
            <person name="Haas B."/>
            <person name="Abouelleil A."/>
            <person name="Allen A.W."/>
            <person name="Alvarado L."/>
            <person name="Arachchi H.M."/>
            <person name="Berlin A.M."/>
            <person name="Chapman S.B."/>
            <person name="Gainer-Dewar J."/>
            <person name="Goldberg J."/>
            <person name="Griggs A."/>
            <person name="Gujja S."/>
            <person name="Hansen M."/>
            <person name="Howarth C."/>
            <person name="Imamovic A."/>
            <person name="Ireland A."/>
            <person name="Larimer J."/>
            <person name="McCowan C."/>
            <person name="Murphy C."/>
            <person name="Pearson M."/>
            <person name="Poon T.W."/>
            <person name="Priest M."/>
            <person name="Roberts A."/>
            <person name="Saif S."/>
            <person name="Shea T."/>
            <person name="Sisk P."/>
            <person name="Sykes S."/>
            <person name="Wortman J."/>
            <person name="Nusbaum C."/>
            <person name="Birren B."/>
        </authorList>
    </citation>
    <scope>NUCLEOTIDE SEQUENCE [LARGE SCALE GENOMIC DNA]</scope>
    <source>
        <strain evidence="4">dnLKV9</strain>
    </source>
</reference>
<keyword evidence="2" id="KW-0472">Membrane</keyword>
<dbReference type="HOGENOM" id="CLU_2614789_0_0_10"/>
<dbReference type="Proteomes" id="UP000014207">
    <property type="component" value="Unassembled WGS sequence"/>
</dbReference>
<dbReference type="AlphaFoldDB" id="R9HCN8"/>
<accession>R9HCN8</accession>
<protein>
    <submittedName>
        <fullName evidence="3">Uncharacterized protein</fullName>
    </submittedName>
</protein>
<proteinExistence type="predicted"/>
<dbReference type="EMBL" id="ASSM01000006">
    <property type="protein sequence ID" value="EOS01797.1"/>
    <property type="molecule type" value="Genomic_DNA"/>
</dbReference>
<sequence length="78" mass="9585">MCRYVYQYLTQLYSWFFAAYVIFILDQVSILYNFLMLFLSGLFLGYKIRMKANTYSLEESNKKKQEHKDKKEFLKQKK</sequence>
<gene>
    <name evidence="3" type="ORF">C799_00904</name>
</gene>
<name>R9HCN8_BACT4</name>
<keyword evidence="2" id="KW-1133">Transmembrane helix</keyword>
<comment type="caution">
    <text evidence="3">The sequence shown here is derived from an EMBL/GenBank/DDBJ whole genome shotgun (WGS) entry which is preliminary data.</text>
</comment>
<organism evidence="3 4">
    <name type="scientific">Bacteroides thetaiotaomicron dnLKV9</name>
    <dbReference type="NCBI Taxonomy" id="1235785"/>
    <lineage>
        <taxon>Bacteria</taxon>
        <taxon>Pseudomonadati</taxon>
        <taxon>Bacteroidota</taxon>
        <taxon>Bacteroidia</taxon>
        <taxon>Bacteroidales</taxon>
        <taxon>Bacteroidaceae</taxon>
        <taxon>Bacteroides</taxon>
    </lineage>
</organism>
<evidence type="ECO:0000313" key="4">
    <source>
        <dbReference type="Proteomes" id="UP000014207"/>
    </source>
</evidence>
<evidence type="ECO:0000256" key="1">
    <source>
        <dbReference type="SAM" id="MobiDB-lite"/>
    </source>
</evidence>